<dbReference type="EMBL" id="BAAARB010000003">
    <property type="protein sequence ID" value="GAA2372063.1"/>
    <property type="molecule type" value="Genomic_DNA"/>
</dbReference>
<evidence type="ECO:0000259" key="1">
    <source>
        <dbReference type="Pfam" id="PF09995"/>
    </source>
</evidence>
<feature type="domain" description="ER-bound oxygenase mpaB/mpaB'/Rubber oxygenase catalytic" evidence="1">
    <location>
        <begin position="66"/>
        <end position="261"/>
    </location>
</feature>
<dbReference type="PANTHER" id="PTHR36124:SF1">
    <property type="entry name" value="ER-BOUND OXYGENASE MPAB_MPAB'_RUBBER OXYGENASE CATALYTIC DOMAIN-CONTAINING PROTEIN"/>
    <property type="match status" value="1"/>
</dbReference>
<gene>
    <name evidence="2" type="ORF">GCM10009855_09240</name>
</gene>
<proteinExistence type="predicted"/>
<dbReference type="RefSeq" id="WP_045538371.1">
    <property type="nucleotide sequence ID" value="NZ_BAAARB010000003.1"/>
</dbReference>
<dbReference type="Proteomes" id="UP001501170">
    <property type="component" value="Unassembled WGS sequence"/>
</dbReference>
<dbReference type="PANTHER" id="PTHR36124">
    <property type="match status" value="1"/>
</dbReference>
<organism evidence="2 3">
    <name type="scientific">Gordonia cholesterolivorans</name>
    <dbReference type="NCBI Taxonomy" id="559625"/>
    <lineage>
        <taxon>Bacteria</taxon>
        <taxon>Bacillati</taxon>
        <taxon>Actinomycetota</taxon>
        <taxon>Actinomycetes</taxon>
        <taxon>Mycobacteriales</taxon>
        <taxon>Gordoniaceae</taxon>
        <taxon>Gordonia</taxon>
    </lineage>
</organism>
<sequence length="297" mass="33296">MTNTRRAVPRKWIRREIATLDPVADSERIVRLTLESLLPPVGERVFLELLFTVSLMRVMGELEGAAAVDRDGKGKVYHHGDRRTDDTIRYLTGWMYDGAGSPQARSSAAEIKRIHDSYARHYSMSNETFIHTIAYFTVQIDCLTEIVGAPGFTDVEKEAQVRHWRTIGEYLGVRDMPETWDGMIRAMRAYEADPAWFAPSEAGHRVSETLVAQFGERVFPRGFRWLAKPLILSLHDDHVLEALGLPKPRPVVTTTMRAVVRAAFFVVREVLPDRHTAVRPAGSAGELTRSAPGSGSA</sequence>
<evidence type="ECO:0000313" key="2">
    <source>
        <dbReference type="EMBL" id="GAA2372063.1"/>
    </source>
</evidence>
<dbReference type="Pfam" id="PF09995">
    <property type="entry name" value="MPAB_Lcp_cat"/>
    <property type="match status" value="1"/>
</dbReference>
<name>A0ABN3H860_9ACTN</name>
<accession>A0ABN3H860</accession>
<protein>
    <recommendedName>
        <fullName evidence="1">ER-bound oxygenase mpaB/mpaB'/Rubber oxygenase catalytic domain-containing protein</fullName>
    </recommendedName>
</protein>
<comment type="caution">
    <text evidence="2">The sequence shown here is derived from an EMBL/GenBank/DDBJ whole genome shotgun (WGS) entry which is preliminary data.</text>
</comment>
<keyword evidence="3" id="KW-1185">Reference proteome</keyword>
<reference evidence="2 3" key="1">
    <citation type="journal article" date="2019" name="Int. J. Syst. Evol. Microbiol.">
        <title>The Global Catalogue of Microorganisms (GCM) 10K type strain sequencing project: providing services to taxonomists for standard genome sequencing and annotation.</title>
        <authorList>
            <consortium name="The Broad Institute Genomics Platform"/>
            <consortium name="The Broad Institute Genome Sequencing Center for Infectious Disease"/>
            <person name="Wu L."/>
            <person name="Ma J."/>
        </authorList>
    </citation>
    <scope>NUCLEOTIDE SEQUENCE [LARGE SCALE GENOMIC DNA]</scope>
    <source>
        <strain evidence="2 3">JCM 16227</strain>
    </source>
</reference>
<evidence type="ECO:0000313" key="3">
    <source>
        <dbReference type="Proteomes" id="UP001501170"/>
    </source>
</evidence>
<dbReference type="InterPro" id="IPR018713">
    <property type="entry name" value="MPAB/Lcp_cat_dom"/>
</dbReference>
<dbReference type="InterPro" id="IPR046366">
    <property type="entry name" value="MPAB"/>
</dbReference>